<evidence type="ECO:0000256" key="7">
    <source>
        <dbReference type="ARBA" id="ARBA00022801"/>
    </source>
</evidence>
<evidence type="ECO:0000313" key="9">
    <source>
        <dbReference type="EMBL" id="KAG5648923.1"/>
    </source>
</evidence>
<dbReference type="PANTHER" id="PTHR46018:SF2">
    <property type="entry name" value="ZINC PHOSPHODIESTERASE ELAC PROTEIN 1"/>
    <property type="match status" value="1"/>
</dbReference>
<dbReference type="GO" id="GO:0046872">
    <property type="term" value="F:metal ion binding"/>
    <property type="evidence" value="ECO:0007669"/>
    <property type="project" value="UniProtKB-KW"/>
</dbReference>
<comment type="subunit">
    <text evidence="2">Homodimer.</text>
</comment>
<dbReference type="PANTHER" id="PTHR46018">
    <property type="entry name" value="ZINC PHOSPHODIESTERASE ELAC PROTEIN 1"/>
    <property type="match status" value="1"/>
</dbReference>
<evidence type="ECO:0000256" key="4">
    <source>
        <dbReference type="ARBA" id="ARBA00022722"/>
    </source>
</evidence>
<comment type="cofactor">
    <cofactor evidence="1">
        <name>Zn(2+)</name>
        <dbReference type="ChEBI" id="CHEBI:29105"/>
    </cofactor>
</comment>
<dbReference type="OrthoDB" id="527344at2759"/>
<comment type="caution">
    <text evidence="9">The sequence shown here is derived from an EMBL/GenBank/DDBJ whole genome shotgun (WGS) entry which is preliminary data.</text>
</comment>
<keyword evidence="6" id="KW-0255">Endonuclease</keyword>
<evidence type="ECO:0000256" key="1">
    <source>
        <dbReference type="ARBA" id="ARBA00001947"/>
    </source>
</evidence>
<evidence type="ECO:0000256" key="5">
    <source>
        <dbReference type="ARBA" id="ARBA00022723"/>
    </source>
</evidence>
<dbReference type="GO" id="GO:0005634">
    <property type="term" value="C:nucleus"/>
    <property type="evidence" value="ECO:0007669"/>
    <property type="project" value="TreeGrafter"/>
</dbReference>
<dbReference type="SUPFAM" id="SSF56281">
    <property type="entry name" value="Metallo-hydrolase/oxidoreductase"/>
    <property type="match status" value="1"/>
</dbReference>
<organism evidence="9 10">
    <name type="scientific">Asterophora parasitica</name>
    <dbReference type="NCBI Taxonomy" id="117018"/>
    <lineage>
        <taxon>Eukaryota</taxon>
        <taxon>Fungi</taxon>
        <taxon>Dikarya</taxon>
        <taxon>Basidiomycota</taxon>
        <taxon>Agaricomycotina</taxon>
        <taxon>Agaricomycetes</taxon>
        <taxon>Agaricomycetidae</taxon>
        <taxon>Agaricales</taxon>
        <taxon>Tricholomatineae</taxon>
        <taxon>Lyophyllaceae</taxon>
        <taxon>Asterophora</taxon>
    </lineage>
</organism>
<keyword evidence="8" id="KW-0862">Zinc</keyword>
<keyword evidence="7" id="KW-0378">Hydrolase</keyword>
<dbReference type="SUPFAM" id="SSF52047">
    <property type="entry name" value="RNI-like"/>
    <property type="match status" value="1"/>
</dbReference>
<accession>A0A9P7GF58</accession>
<dbReference type="Gene3D" id="3.80.10.10">
    <property type="entry name" value="Ribonuclease Inhibitor"/>
    <property type="match status" value="1"/>
</dbReference>
<evidence type="ECO:0000256" key="6">
    <source>
        <dbReference type="ARBA" id="ARBA00022759"/>
    </source>
</evidence>
<sequence>MYTCPLSLSPKWFKTTKPPRAQKPLNDHFGQVQSRLPPELLLATAQFIYLPRDVLKLSLASQRIYVLLLPALYASIECKTYHRCKERLSFLLERPDLALYIKKIILRPNPLMSSFCLDEEMHVSDAFERLIPKLSGLETFIWDGLEPPEENLWTGLRTQYVIEIGDKDYSFILASTAVPAFATLGVLLEIHFFEEIATDLEGFSLITNYHEHPMFITLFQHPDFVQLFPDSMWTMLLERCSNLKELTLGGDRTSYYTPLFDVQPLVRGRWPKLHSLLLGHTTMLDSGNNTLDWDSRSQREIKNDFSCFISSHPLLGNLRIPYDTRFPPLDLSGSEVVIKEFCGTHFYLGCILPHSHLTSLTLCSERLETWRLLPCLRELKYLLNLEVWIDLSHRNPSTHRFPFIRDPETEHIEVFQPLARACPSLLRLKIMCTTKRKSGFLMKDFWKSIESNCRLQSLEVQKVYSIGEESMARSALRIACHVPSLRHITLFYAKEPWSGLTRVKVKQTGDYDISTSDDGESLRVMASENALSVHCLKLFNARDEGSKINNMSQNPRTAFSSVSITFLGTASAQPSSTRNHSALALHLGRDVWIFDCGEATQHQIQKSGVKMGRIEKIFITHTHGMLTAVLRLSPLEIYGPLGTRAYVRNGLAYTHTLLGRPYVVHELRTSSDTQVGDFTSLTHLPFELLNGRNISQVDGVWPDIFKDDIVSVSAGPILHSIPCVGFVVTEAPVAGRIDPKKYIPDLKRTNTPMSVMRRLQQGESVELSDGTIIHGPPRRKGRKVVILGDTFDPSPIVPLAVEADLLVHEATNAHLPGVDPATKDSDTYESVEVRARQRGHSTPQLAGAFARRIRARRLVLNHFSARYSGGDTEDAVKIMDAIADLAAKEFGQKVQCAKDLMSVEVVFPDQEVI</sequence>
<evidence type="ECO:0000256" key="8">
    <source>
        <dbReference type="ARBA" id="ARBA00022833"/>
    </source>
</evidence>
<protein>
    <submittedName>
        <fullName evidence="9">Uncharacterized protein</fullName>
    </submittedName>
</protein>
<keyword evidence="4" id="KW-0540">Nuclease</keyword>
<gene>
    <name evidence="9" type="ORF">DXG03_000272</name>
</gene>
<dbReference type="InterPro" id="IPR036866">
    <property type="entry name" value="RibonucZ/Hydroxyglut_hydro"/>
</dbReference>
<keyword evidence="10" id="KW-1185">Reference proteome</keyword>
<dbReference type="InterPro" id="IPR032675">
    <property type="entry name" value="LRR_dom_sf"/>
</dbReference>
<keyword evidence="3" id="KW-0819">tRNA processing</keyword>
<name>A0A9P7GF58_9AGAR</name>
<dbReference type="CDD" id="cd07717">
    <property type="entry name" value="RNaseZ_ZiPD-like_MBL-fold"/>
    <property type="match status" value="1"/>
</dbReference>
<reference evidence="9" key="1">
    <citation type="submission" date="2020-07" db="EMBL/GenBank/DDBJ databases">
        <authorList>
            <person name="Nieuwenhuis M."/>
            <person name="Van De Peppel L.J.J."/>
        </authorList>
    </citation>
    <scope>NUCLEOTIDE SEQUENCE</scope>
    <source>
        <strain evidence="9">AP01</strain>
        <tissue evidence="9">Mycelium</tissue>
    </source>
</reference>
<evidence type="ECO:0000256" key="3">
    <source>
        <dbReference type="ARBA" id="ARBA00022694"/>
    </source>
</evidence>
<dbReference type="Gene3D" id="3.60.15.10">
    <property type="entry name" value="Ribonuclease Z/Hydroxyacylglutathione hydrolase-like"/>
    <property type="match status" value="1"/>
</dbReference>
<reference evidence="9" key="2">
    <citation type="submission" date="2021-10" db="EMBL/GenBank/DDBJ databases">
        <title>Phylogenomics reveals ancestral predisposition of the termite-cultivated fungus Termitomyces towards a domesticated lifestyle.</title>
        <authorList>
            <person name="Auxier B."/>
            <person name="Grum-Grzhimaylo A."/>
            <person name="Cardenas M.E."/>
            <person name="Lodge J.D."/>
            <person name="Laessoe T."/>
            <person name="Pedersen O."/>
            <person name="Smith M.E."/>
            <person name="Kuyper T.W."/>
            <person name="Franco-Molano E.A."/>
            <person name="Baroni T.J."/>
            <person name="Aanen D.K."/>
        </authorList>
    </citation>
    <scope>NUCLEOTIDE SEQUENCE</scope>
    <source>
        <strain evidence="9">AP01</strain>
        <tissue evidence="9">Mycelium</tissue>
    </source>
</reference>
<dbReference type="HAMAP" id="MF_01818">
    <property type="entry name" value="RNase_Z_BN"/>
    <property type="match status" value="1"/>
</dbReference>
<dbReference type="InterPro" id="IPR013471">
    <property type="entry name" value="RNase_Z/BN"/>
</dbReference>
<dbReference type="AlphaFoldDB" id="A0A9P7GF58"/>
<dbReference type="Proteomes" id="UP000775547">
    <property type="component" value="Unassembled WGS sequence"/>
</dbReference>
<dbReference type="Pfam" id="PF23023">
    <property type="entry name" value="Anti-Pycsar_Apyc1"/>
    <property type="match status" value="1"/>
</dbReference>
<dbReference type="EMBL" id="JABCKV010000001">
    <property type="protein sequence ID" value="KAG5648923.1"/>
    <property type="molecule type" value="Genomic_DNA"/>
</dbReference>
<evidence type="ECO:0000256" key="2">
    <source>
        <dbReference type="ARBA" id="ARBA00011738"/>
    </source>
</evidence>
<evidence type="ECO:0000313" key="10">
    <source>
        <dbReference type="Proteomes" id="UP000775547"/>
    </source>
</evidence>
<dbReference type="GO" id="GO:0042781">
    <property type="term" value="F:3'-tRNA processing endoribonuclease activity"/>
    <property type="evidence" value="ECO:0007669"/>
    <property type="project" value="TreeGrafter"/>
</dbReference>
<proteinExistence type="inferred from homology"/>
<keyword evidence="5" id="KW-0479">Metal-binding</keyword>